<organism evidence="1 2">
    <name type="scientific">Citrus x changshan-huyou</name>
    <dbReference type="NCBI Taxonomy" id="2935761"/>
    <lineage>
        <taxon>Eukaryota</taxon>
        <taxon>Viridiplantae</taxon>
        <taxon>Streptophyta</taxon>
        <taxon>Embryophyta</taxon>
        <taxon>Tracheophyta</taxon>
        <taxon>Spermatophyta</taxon>
        <taxon>Magnoliopsida</taxon>
        <taxon>eudicotyledons</taxon>
        <taxon>Gunneridae</taxon>
        <taxon>Pentapetalae</taxon>
        <taxon>rosids</taxon>
        <taxon>malvids</taxon>
        <taxon>Sapindales</taxon>
        <taxon>Rutaceae</taxon>
        <taxon>Aurantioideae</taxon>
        <taxon>Citrus</taxon>
    </lineage>
</organism>
<sequence length="186" mass="20602">MGSAAVELQKGRKAKEDEKSQRGMQLQGIYFELCYAFLTGFIPDTLQGYVIYSVKQKLKQEQLGLPGDEIKKLKSPDTGVFNLMPDILLPSAYSPNSSQPSSFYIVQIMEYQVQTLEYHGCIAGSGTPEWSLYSLLLPYQSPAVLPKPAGTTASSFLNPLACDFHVFNIKAPITFHGSHWQMANGK</sequence>
<reference evidence="1 2" key="1">
    <citation type="submission" date="2024-05" db="EMBL/GenBank/DDBJ databases">
        <title>Haplotype-resolved chromosome-level genome assembly of Huyou (Citrus changshanensis).</title>
        <authorList>
            <person name="Miao C."/>
            <person name="Chen W."/>
            <person name="Wu Y."/>
            <person name="Wang L."/>
            <person name="Zhao S."/>
            <person name="Grierson D."/>
            <person name="Xu C."/>
            <person name="Chen K."/>
        </authorList>
    </citation>
    <scope>NUCLEOTIDE SEQUENCE [LARGE SCALE GENOMIC DNA]</scope>
    <source>
        <strain evidence="1">01-14</strain>
        <tissue evidence="1">Leaf</tissue>
    </source>
</reference>
<proteinExistence type="predicted"/>
<evidence type="ECO:0000313" key="1">
    <source>
        <dbReference type="EMBL" id="KAK9199753.1"/>
    </source>
</evidence>
<evidence type="ECO:0000313" key="2">
    <source>
        <dbReference type="Proteomes" id="UP001428341"/>
    </source>
</evidence>
<comment type="caution">
    <text evidence="1">The sequence shown here is derived from an EMBL/GenBank/DDBJ whole genome shotgun (WGS) entry which is preliminary data.</text>
</comment>
<gene>
    <name evidence="1" type="ORF">WN944_014946</name>
</gene>
<dbReference type="AlphaFoldDB" id="A0AAP0M9A2"/>
<dbReference type="Proteomes" id="UP001428341">
    <property type="component" value="Unassembled WGS sequence"/>
</dbReference>
<name>A0AAP0M9A2_9ROSI</name>
<accession>A0AAP0M9A2</accession>
<dbReference type="EMBL" id="JBCGBO010000005">
    <property type="protein sequence ID" value="KAK9199753.1"/>
    <property type="molecule type" value="Genomic_DNA"/>
</dbReference>
<keyword evidence="2" id="KW-1185">Reference proteome</keyword>
<protein>
    <submittedName>
        <fullName evidence="1">Uncharacterized protein</fullName>
    </submittedName>
</protein>